<organism evidence="2 3">
    <name type="scientific">Egicoccus halophilus</name>
    <dbReference type="NCBI Taxonomy" id="1670830"/>
    <lineage>
        <taxon>Bacteria</taxon>
        <taxon>Bacillati</taxon>
        <taxon>Actinomycetota</taxon>
        <taxon>Nitriliruptoria</taxon>
        <taxon>Egicoccales</taxon>
        <taxon>Egicoccaceae</taxon>
        <taxon>Egicoccus</taxon>
    </lineage>
</organism>
<feature type="domain" description="AB hydrolase-1" evidence="1">
    <location>
        <begin position="5"/>
        <end position="229"/>
    </location>
</feature>
<dbReference type="InterPro" id="IPR029058">
    <property type="entry name" value="AB_hydrolase_fold"/>
</dbReference>
<dbReference type="Proteomes" id="UP000650511">
    <property type="component" value="Unassembled WGS sequence"/>
</dbReference>
<dbReference type="PANTHER" id="PTHR10992:SF1086">
    <property type="entry name" value="AB HYDROLASE-1 DOMAIN-CONTAINING PROTEIN"/>
    <property type="match status" value="1"/>
</dbReference>
<dbReference type="GO" id="GO:0080032">
    <property type="term" value="F:methyl jasmonate esterase activity"/>
    <property type="evidence" value="ECO:0007669"/>
    <property type="project" value="TreeGrafter"/>
</dbReference>
<dbReference type="Pfam" id="PF12697">
    <property type="entry name" value="Abhydrolase_6"/>
    <property type="match status" value="1"/>
</dbReference>
<proteinExistence type="predicted"/>
<dbReference type="AlphaFoldDB" id="A0A8J3ER40"/>
<dbReference type="PANTHER" id="PTHR10992">
    <property type="entry name" value="METHYLESTERASE FAMILY MEMBER"/>
    <property type="match status" value="1"/>
</dbReference>
<dbReference type="OrthoDB" id="9773549at2"/>
<dbReference type="InterPro" id="IPR045889">
    <property type="entry name" value="MES/HNL"/>
</dbReference>
<gene>
    <name evidence="2" type="ORF">GCM10011354_07360</name>
</gene>
<dbReference type="GO" id="GO:0080030">
    <property type="term" value="F:methyl indole-3-acetate esterase activity"/>
    <property type="evidence" value="ECO:0007669"/>
    <property type="project" value="TreeGrafter"/>
</dbReference>
<evidence type="ECO:0000259" key="1">
    <source>
        <dbReference type="Pfam" id="PF12697"/>
    </source>
</evidence>
<keyword evidence="3" id="KW-1185">Reference proteome</keyword>
<dbReference type="Gene3D" id="3.40.50.1820">
    <property type="entry name" value="alpha/beta hydrolase"/>
    <property type="match status" value="1"/>
</dbReference>
<comment type="caution">
    <text evidence="2">The sequence shown here is derived from an EMBL/GenBank/DDBJ whole genome shotgun (WGS) entry which is preliminary data.</text>
</comment>
<reference evidence="2" key="2">
    <citation type="submission" date="2020-09" db="EMBL/GenBank/DDBJ databases">
        <authorList>
            <person name="Sun Q."/>
            <person name="Zhou Y."/>
        </authorList>
    </citation>
    <scope>NUCLEOTIDE SEQUENCE</scope>
    <source>
        <strain evidence="2">CGMCC 1.14988</strain>
    </source>
</reference>
<sequence length="241" mass="26090">MARTFVLTHGAWHGAWCWQRVTPALRAAGHEVVVPTLTGLGHRAHLTHPMVGLDTHVRDVASVLEYEDLHDVVLVGHSYAGMVVVGAAAAVPERIGALVVVDGFVPQRGERAVDLLPSHAAAHYRESAEEKGDGWRVPPRPLQNLGVTDEEAAAWLRPRLVDHPFKTYTDTADFGASELSVEGTYLACDGWNTPFGWAAERAAGLGWQVESLDADHEVIATSPDLLVDALLRVATERHVTA</sequence>
<accession>A0A8J3ER40</accession>
<dbReference type="SUPFAM" id="SSF53474">
    <property type="entry name" value="alpha/beta-Hydrolases"/>
    <property type="match status" value="1"/>
</dbReference>
<name>A0A8J3ER40_9ACTN</name>
<dbReference type="RefSeq" id="WP_130650779.1">
    <property type="nucleotide sequence ID" value="NZ_BMHA01000002.1"/>
</dbReference>
<protein>
    <submittedName>
        <fullName evidence="2">Esterase</fullName>
    </submittedName>
</protein>
<dbReference type="EMBL" id="BMHA01000002">
    <property type="protein sequence ID" value="GGI04098.1"/>
    <property type="molecule type" value="Genomic_DNA"/>
</dbReference>
<evidence type="ECO:0000313" key="2">
    <source>
        <dbReference type="EMBL" id="GGI04098.1"/>
    </source>
</evidence>
<reference evidence="2" key="1">
    <citation type="journal article" date="2014" name="Int. J. Syst. Evol. Microbiol.">
        <title>Complete genome sequence of Corynebacterium casei LMG S-19264T (=DSM 44701T), isolated from a smear-ripened cheese.</title>
        <authorList>
            <consortium name="US DOE Joint Genome Institute (JGI-PGF)"/>
            <person name="Walter F."/>
            <person name="Albersmeier A."/>
            <person name="Kalinowski J."/>
            <person name="Ruckert C."/>
        </authorList>
    </citation>
    <scope>NUCLEOTIDE SEQUENCE</scope>
    <source>
        <strain evidence="2">CGMCC 1.14988</strain>
    </source>
</reference>
<dbReference type="InterPro" id="IPR000073">
    <property type="entry name" value="AB_hydrolase_1"/>
</dbReference>
<evidence type="ECO:0000313" key="3">
    <source>
        <dbReference type="Proteomes" id="UP000650511"/>
    </source>
</evidence>